<comment type="caution">
    <text evidence="1">The sequence shown here is derived from an EMBL/GenBank/DDBJ whole genome shotgun (WGS) entry which is preliminary data.</text>
</comment>
<accession>A0ABV9Q5A7</accession>
<sequence>MTFVLIWVLSLRDMEFARLQPILSEGIRPVITGAVIPSGWMGEVFVIGSLLIAGVEIPSPITPLRMVFEPIGKMICKSDRKVTRASLV</sequence>
<dbReference type="Proteomes" id="UP001596002">
    <property type="component" value="Unassembled WGS sequence"/>
</dbReference>
<evidence type="ECO:0000313" key="2">
    <source>
        <dbReference type="Proteomes" id="UP001596002"/>
    </source>
</evidence>
<organism evidence="1 2">
    <name type="scientific">Effusibacillus consociatus</name>
    <dbReference type="NCBI Taxonomy" id="1117041"/>
    <lineage>
        <taxon>Bacteria</taxon>
        <taxon>Bacillati</taxon>
        <taxon>Bacillota</taxon>
        <taxon>Bacilli</taxon>
        <taxon>Bacillales</taxon>
        <taxon>Alicyclobacillaceae</taxon>
        <taxon>Effusibacillus</taxon>
    </lineage>
</organism>
<proteinExistence type="predicted"/>
<reference evidence="2" key="1">
    <citation type="journal article" date="2019" name="Int. J. Syst. Evol. Microbiol.">
        <title>The Global Catalogue of Microorganisms (GCM) 10K type strain sequencing project: providing services to taxonomists for standard genome sequencing and annotation.</title>
        <authorList>
            <consortium name="The Broad Institute Genomics Platform"/>
            <consortium name="The Broad Institute Genome Sequencing Center for Infectious Disease"/>
            <person name="Wu L."/>
            <person name="Ma J."/>
        </authorList>
    </citation>
    <scope>NUCLEOTIDE SEQUENCE [LARGE SCALE GENOMIC DNA]</scope>
    <source>
        <strain evidence="2">WYCCWR 12678</strain>
    </source>
</reference>
<keyword evidence="2" id="KW-1185">Reference proteome</keyword>
<protein>
    <submittedName>
        <fullName evidence="1">Uncharacterized protein</fullName>
    </submittedName>
</protein>
<name>A0ABV9Q5A7_9BACL</name>
<dbReference type="EMBL" id="JBHSHC010000112">
    <property type="protein sequence ID" value="MFC4768652.1"/>
    <property type="molecule type" value="Genomic_DNA"/>
</dbReference>
<evidence type="ECO:0000313" key="1">
    <source>
        <dbReference type="EMBL" id="MFC4768652.1"/>
    </source>
</evidence>
<gene>
    <name evidence="1" type="ORF">ACFO8Q_15005</name>
</gene>